<dbReference type="Proteomes" id="UP000789342">
    <property type="component" value="Unassembled WGS sequence"/>
</dbReference>
<dbReference type="Pfam" id="PF01019">
    <property type="entry name" value="G_glu_transpept"/>
    <property type="match status" value="1"/>
</dbReference>
<feature type="transmembrane region" description="Helical" evidence="3">
    <location>
        <begin position="52"/>
        <end position="72"/>
    </location>
</feature>
<dbReference type="SUPFAM" id="SSF56235">
    <property type="entry name" value="N-terminal nucleophile aminohydrolases (Ntn hydrolases)"/>
    <property type="match status" value="1"/>
</dbReference>
<dbReference type="GO" id="GO:0036374">
    <property type="term" value="F:glutathione hydrolase activity"/>
    <property type="evidence" value="ECO:0007669"/>
    <property type="project" value="InterPro"/>
</dbReference>
<dbReference type="PRINTS" id="PR01210">
    <property type="entry name" value="GGTRANSPTASE"/>
</dbReference>
<dbReference type="PANTHER" id="PTHR11686:SF9">
    <property type="entry name" value="RE13973P"/>
    <property type="match status" value="1"/>
</dbReference>
<dbReference type="InterPro" id="IPR043138">
    <property type="entry name" value="GGT_lsub"/>
</dbReference>
<keyword evidence="3" id="KW-1133">Transmembrane helix</keyword>
<dbReference type="PANTHER" id="PTHR11686">
    <property type="entry name" value="GAMMA GLUTAMYL TRANSPEPTIDASE"/>
    <property type="match status" value="1"/>
</dbReference>
<dbReference type="GO" id="GO:0006751">
    <property type="term" value="P:glutathione catabolic process"/>
    <property type="evidence" value="ECO:0007669"/>
    <property type="project" value="InterPro"/>
</dbReference>
<accession>A0A9N9IHG1</accession>
<evidence type="ECO:0000256" key="1">
    <source>
        <dbReference type="PIRSR" id="PIRSR600101-2"/>
    </source>
</evidence>
<reference evidence="4" key="1">
    <citation type="submission" date="2021-06" db="EMBL/GenBank/DDBJ databases">
        <authorList>
            <person name="Kallberg Y."/>
            <person name="Tangrot J."/>
            <person name="Rosling A."/>
        </authorList>
    </citation>
    <scope>NUCLEOTIDE SEQUENCE</scope>
    <source>
        <strain evidence="4">CL551</strain>
    </source>
</reference>
<name>A0A9N9IHG1_9GLOM</name>
<dbReference type="OrthoDB" id="1081007at2759"/>
<dbReference type="AlphaFoldDB" id="A0A9N9IHG1"/>
<feature type="non-terminal residue" evidence="4">
    <location>
        <position position="380"/>
    </location>
</feature>
<sequence>SIEEGLNPPFNQSSALPNRADGDGNPKSGLLSFGGVGGSGYGKRWWREKLNIAFLILLCLGLITWLLLSGFLKAPDETTMEENSNPNLIIAKHGAVASEVVNCSQIGVDVLKEGGNAVDAIIATHICIGTINSCAAGIGGGGFMLIRKPNGFAEFIDFREVAPLKSHRDMYVKDTKLSIIGPLSIAVPGEIRGLKLAHERHGKLPWKRLLEPSIKLSRDGFAIPEELAIRMKMYKHEIETNPAFRDIFCDAKGKLLNEGDIVFRKNYSRTLEKLAEDYNDFYEGEIARSTVAEIQRQGGIITLEDLANYRPVIREPLVGYYQGKKFITSPEPGSGTILLFLLNVIEEFKFHKEGRSKENVQRMVEAFKFSIARRSELGDP</sequence>
<keyword evidence="5" id="KW-1185">Reference proteome</keyword>
<comment type="caution">
    <text evidence="4">The sequence shown here is derived from an EMBL/GenBank/DDBJ whole genome shotgun (WGS) entry which is preliminary data.</text>
</comment>
<dbReference type="Gene3D" id="1.10.246.130">
    <property type="match status" value="1"/>
</dbReference>
<dbReference type="GO" id="GO:0005886">
    <property type="term" value="C:plasma membrane"/>
    <property type="evidence" value="ECO:0007669"/>
    <property type="project" value="TreeGrafter"/>
</dbReference>
<dbReference type="InterPro" id="IPR000101">
    <property type="entry name" value="GGT_peptidase"/>
</dbReference>
<evidence type="ECO:0000256" key="2">
    <source>
        <dbReference type="SAM" id="MobiDB-lite"/>
    </source>
</evidence>
<evidence type="ECO:0000313" key="5">
    <source>
        <dbReference type="Proteomes" id="UP000789342"/>
    </source>
</evidence>
<organism evidence="4 5">
    <name type="scientific">Acaulospora morrowiae</name>
    <dbReference type="NCBI Taxonomy" id="94023"/>
    <lineage>
        <taxon>Eukaryota</taxon>
        <taxon>Fungi</taxon>
        <taxon>Fungi incertae sedis</taxon>
        <taxon>Mucoromycota</taxon>
        <taxon>Glomeromycotina</taxon>
        <taxon>Glomeromycetes</taxon>
        <taxon>Diversisporales</taxon>
        <taxon>Acaulosporaceae</taxon>
        <taxon>Acaulospora</taxon>
    </lineage>
</organism>
<feature type="non-terminal residue" evidence="4">
    <location>
        <position position="1"/>
    </location>
</feature>
<feature type="region of interest" description="Disordered" evidence="2">
    <location>
        <begin position="1"/>
        <end position="21"/>
    </location>
</feature>
<gene>
    <name evidence="4" type="ORF">AMORRO_LOCUS14214</name>
</gene>
<keyword evidence="3" id="KW-0812">Transmembrane</keyword>
<dbReference type="EMBL" id="CAJVPV010027301">
    <property type="protein sequence ID" value="CAG8733733.1"/>
    <property type="molecule type" value="Genomic_DNA"/>
</dbReference>
<evidence type="ECO:0000313" key="4">
    <source>
        <dbReference type="EMBL" id="CAG8733733.1"/>
    </source>
</evidence>
<keyword evidence="3" id="KW-0472">Membrane</keyword>
<proteinExistence type="predicted"/>
<dbReference type="InterPro" id="IPR029055">
    <property type="entry name" value="Ntn_hydrolases_N"/>
</dbReference>
<evidence type="ECO:0000256" key="3">
    <source>
        <dbReference type="SAM" id="Phobius"/>
    </source>
</evidence>
<feature type="binding site" evidence="1">
    <location>
        <position position="159"/>
    </location>
    <ligand>
        <name>L-glutamate</name>
        <dbReference type="ChEBI" id="CHEBI:29985"/>
    </ligand>
</feature>
<protein>
    <submittedName>
        <fullName evidence="4">14908_t:CDS:1</fullName>
    </submittedName>
</protein>